<gene>
    <name evidence="10" type="ORF">FSP39_019281</name>
</gene>
<dbReference type="NCBIfam" id="TIGR02962">
    <property type="entry name" value="hdxy_isourate"/>
    <property type="match status" value="1"/>
</dbReference>
<dbReference type="InterPro" id="IPR036817">
    <property type="entry name" value="Transthyretin/HIU_hydrolase_sf"/>
</dbReference>
<evidence type="ECO:0000313" key="11">
    <source>
        <dbReference type="Proteomes" id="UP001186944"/>
    </source>
</evidence>
<dbReference type="GO" id="GO:0006144">
    <property type="term" value="P:purine nucleobase metabolic process"/>
    <property type="evidence" value="ECO:0007669"/>
    <property type="project" value="UniProtKB-KW"/>
</dbReference>
<dbReference type="AlphaFoldDB" id="A0AA89C481"/>
<dbReference type="SUPFAM" id="SSF46689">
    <property type="entry name" value="Homeodomain-like"/>
    <property type="match status" value="1"/>
</dbReference>
<dbReference type="InterPro" id="IPR023419">
    <property type="entry name" value="Transthyretin_CS"/>
</dbReference>
<name>A0AA89C481_PINIB</name>
<organism evidence="10 11">
    <name type="scientific">Pinctada imbricata</name>
    <name type="common">Atlantic pearl-oyster</name>
    <name type="synonym">Pinctada martensii</name>
    <dbReference type="NCBI Taxonomy" id="66713"/>
    <lineage>
        <taxon>Eukaryota</taxon>
        <taxon>Metazoa</taxon>
        <taxon>Spiralia</taxon>
        <taxon>Lophotrochozoa</taxon>
        <taxon>Mollusca</taxon>
        <taxon>Bivalvia</taxon>
        <taxon>Autobranchia</taxon>
        <taxon>Pteriomorphia</taxon>
        <taxon>Pterioida</taxon>
        <taxon>Pterioidea</taxon>
        <taxon>Pteriidae</taxon>
        <taxon>Pinctada</taxon>
    </lineage>
</organism>
<evidence type="ECO:0000256" key="5">
    <source>
        <dbReference type="ARBA" id="ARBA00012609"/>
    </source>
</evidence>
<keyword evidence="6" id="KW-0659">Purine metabolism</keyword>
<dbReference type="InterPro" id="IPR000895">
    <property type="entry name" value="Transthyretin/HIU_hydrolase"/>
</dbReference>
<reference evidence="10" key="1">
    <citation type="submission" date="2019-08" db="EMBL/GenBank/DDBJ databases">
        <title>The improved chromosome-level genome for the pearl oyster Pinctada fucata martensii using PacBio sequencing and Hi-C.</title>
        <authorList>
            <person name="Zheng Z."/>
        </authorList>
    </citation>
    <scope>NUCLEOTIDE SEQUENCE</scope>
    <source>
        <strain evidence="10">ZZ-2019</strain>
        <tissue evidence="10">Adductor muscle</tissue>
    </source>
</reference>
<dbReference type="SUPFAM" id="SSF49472">
    <property type="entry name" value="Transthyretin (synonym: prealbumin)"/>
    <property type="match status" value="1"/>
</dbReference>
<dbReference type="Gene3D" id="1.10.10.60">
    <property type="entry name" value="Homeodomain-like"/>
    <property type="match status" value="1"/>
</dbReference>
<dbReference type="Proteomes" id="UP001186944">
    <property type="component" value="Unassembled WGS sequence"/>
</dbReference>
<comment type="caution">
    <text evidence="10">The sequence shown here is derived from an EMBL/GenBank/DDBJ whole genome shotgun (WGS) entry which is preliminary data.</text>
</comment>
<comment type="similarity">
    <text evidence="3">Belongs to the transthyretin family. 5-hydroxyisourate hydrolase subfamily.</text>
</comment>
<keyword evidence="7" id="KW-0378">Hydrolase</keyword>
<dbReference type="Gene3D" id="2.60.40.180">
    <property type="entry name" value="Transthyretin/hydroxyisourate hydrolase domain"/>
    <property type="match status" value="1"/>
</dbReference>
<dbReference type="InterPro" id="IPR014306">
    <property type="entry name" value="Hydroxyisourate_hydrolase"/>
</dbReference>
<dbReference type="CDD" id="cd05822">
    <property type="entry name" value="TLP_HIUase"/>
    <property type="match status" value="1"/>
</dbReference>
<dbReference type="Pfam" id="PF00576">
    <property type="entry name" value="Transthyretin"/>
    <property type="match status" value="1"/>
</dbReference>
<evidence type="ECO:0000256" key="1">
    <source>
        <dbReference type="ARBA" id="ARBA00001043"/>
    </source>
</evidence>
<comment type="catalytic activity">
    <reaction evidence="1">
        <text>5-hydroxyisourate + H2O = 5-hydroxy-2-oxo-4-ureido-2,5-dihydro-1H-imidazole-5-carboxylate + H(+)</text>
        <dbReference type="Rhea" id="RHEA:23736"/>
        <dbReference type="ChEBI" id="CHEBI:15377"/>
        <dbReference type="ChEBI" id="CHEBI:15378"/>
        <dbReference type="ChEBI" id="CHEBI:18072"/>
        <dbReference type="ChEBI" id="CHEBI:58639"/>
        <dbReference type="EC" id="3.5.2.17"/>
    </reaction>
</comment>
<evidence type="ECO:0000259" key="9">
    <source>
        <dbReference type="SMART" id="SM00095"/>
    </source>
</evidence>
<protein>
    <recommendedName>
        <fullName evidence="5">hydroxyisourate hydrolase</fullName>
        <ecNumber evidence="5">3.5.2.17</ecNumber>
    </recommendedName>
</protein>
<comment type="subunit">
    <text evidence="4">Homotetramer.</text>
</comment>
<feature type="binding site" evidence="8">
    <location>
        <position position="205"/>
    </location>
    <ligand>
        <name>substrate</name>
    </ligand>
</feature>
<keyword evidence="11" id="KW-1185">Reference proteome</keyword>
<evidence type="ECO:0000256" key="4">
    <source>
        <dbReference type="ARBA" id="ARBA00011881"/>
    </source>
</evidence>
<comment type="function">
    <text evidence="2">Catalyzes the hydrolysis of 5-hydroxyisourate (HIU) to 2-oxo-4-hydroxy-4-carboxy-5-ureidoimidazoline (OHCU).</text>
</comment>
<dbReference type="GO" id="GO:0033971">
    <property type="term" value="F:hydroxyisourate hydrolase activity"/>
    <property type="evidence" value="ECO:0007669"/>
    <property type="project" value="UniProtKB-EC"/>
</dbReference>
<dbReference type="InterPro" id="IPR009057">
    <property type="entry name" value="Homeodomain-like_sf"/>
</dbReference>
<evidence type="ECO:0000256" key="7">
    <source>
        <dbReference type="ARBA" id="ARBA00022801"/>
    </source>
</evidence>
<dbReference type="EMBL" id="VSWD01000006">
    <property type="protein sequence ID" value="KAK3100398.1"/>
    <property type="molecule type" value="Genomic_DNA"/>
</dbReference>
<dbReference type="InterPro" id="IPR007889">
    <property type="entry name" value="HTH_Psq"/>
</dbReference>
<dbReference type="PROSITE" id="PS00769">
    <property type="entry name" value="TRANSTHYRETIN_2"/>
    <property type="match status" value="1"/>
</dbReference>
<sequence length="208" mass="23089">MPKKYEASIKSPHKDHDVTLMEEAVKEVLSGKISIRKASMKYKIPKSTLSDKCLGKSEIGCKRGPTSLRELIADREKIKKPKKITMSGGSVVPPLTTHVLDTARGMPAGNMDMELSMLDKGGNWQVVETSSTNPDGRGGFMSSTGPVAGKWTNATYKLRFETDRYFSSIGTKGFYPYVEVVFRIEDPTQHYHVPLLLSPYGYSTYRGS</sequence>
<dbReference type="SMART" id="SM00095">
    <property type="entry name" value="TR_THY"/>
    <property type="match status" value="1"/>
</dbReference>
<dbReference type="InterPro" id="IPR023416">
    <property type="entry name" value="Transthyretin/HIU_hydrolase_d"/>
</dbReference>
<evidence type="ECO:0000256" key="8">
    <source>
        <dbReference type="PIRSR" id="PIRSR600895-51"/>
    </source>
</evidence>
<dbReference type="PANTHER" id="PTHR10395">
    <property type="entry name" value="URICASE AND TRANSTHYRETIN-RELATED"/>
    <property type="match status" value="1"/>
</dbReference>
<dbReference type="Pfam" id="PF05225">
    <property type="entry name" value="HTH_psq"/>
    <property type="match status" value="1"/>
</dbReference>
<dbReference type="EC" id="3.5.2.17" evidence="5"/>
<evidence type="ECO:0000256" key="2">
    <source>
        <dbReference type="ARBA" id="ARBA00002704"/>
    </source>
</evidence>
<evidence type="ECO:0000313" key="10">
    <source>
        <dbReference type="EMBL" id="KAK3100398.1"/>
    </source>
</evidence>
<accession>A0AA89C481</accession>
<dbReference type="GO" id="GO:0003677">
    <property type="term" value="F:DNA binding"/>
    <property type="evidence" value="ECO:0007669"/>
    <property type="project" value="InterPro"/>
</dbReference>
<dbReference type="PANTHER" id="PTHR10395:SF7">
    <property type="entry name" value="5-HYDROXYISOURATE HYDROLASE"/>
    <property type="match status" value="1"/>
</dbReference>
<feature type="binding site" evidence="8">
    <location>
        <position position="137"/>
    </location>
    <ligand>
        <name>substrate</name>
    </ligand>
</feature>
<dbReference type="PRINTS" id="PR00189">
    <property type="entry name" value="TRNSTHYRETIN"/>
</dbReference>
<evidence type="ECO:0000256" key="6">
    <source>
        <dbReference type="ARBA" id="ARBA00022631"/>
    </source>
</evidence>
<proteinExistence type="inferred from homology"/>
<feature type="domain" description="Transthyretin/hydroxyisourate hydrolase" evidence="9">
    <location>
        <begin position="90"/>
        <end position="207"/>
    </location>
</feature>
<feature type="binding site" evidence="8">
    <location>
        <position position="98"/>
    </location>
    <ligand>
        <name>substrate</name>
    </ligand>
</feature>
<evidence type="ECO:0000256" key="3">
    <source>
        <dbReference type="ARBA" id="ARBA00009850"/>
    </source>
</evidence>